<protein>
    <recommendedName>
        <fullName evidence="4">Single domain-containing protein</fullName>
    </recommendedName>
</protein>
<evidence type="ECO:0000313" key="2">
    <source>
        <dbReference type="EMBL" id="OQV16019.1"/>
    </source>
</evidence>
<accession>A0A1W0WLE6</accession>
<dbReference type="Pfam" id="PF14625">
    <property type="entry name" value="Lustrin_cystein"/>
    <property type="match status" value="1"/>
</dbReference>
<keyword evidence="1" id="KW-0732">Signal</keyword>
<dbReference type="EMBL" id="MTYJ01000079">
    <property type="protein sequence ID" value="OQV16019.1"/>
    <property type="molecule type" value="Genomic_DNA"/>
</dbReference>
<comment type="caution">
    <text evidence="2">The sequence shown here is derived from an EMBL/GenBank/DDBJ whole genome shotgun (WGS) entry which is preliminary data.</text>
</comment>
<dbReference type="Proteomes" id="UP000192578">
    <property type="component" value="Unassembled WGS sequence"/>
</dbReference>
<name>A0A1W0WLE6_HYPEX</name>
<evidence type="ECO:0008006" key="4">
    <source>
        <dbReference type="Google" id="ProtNLM"/>
    </source>
</evidence>
<feature type="signal peptide" evidence="1">
    <location>
        <begin position="1"/>
        <end position="28"/>
    </location>
</feature>
<sequence length="84" mass="9400">MGAVKYFPLFFIAVLLTLHLAGICDVAAERPLVRCKYGKPAVDASGVEYFCGRGENRRDCPRNTICNTDPVDRFAVCCPRIFDR</sequence>
<evidence type="ECO:0000256" key="1">
    <source>
        <dbReference type="SAM" id="SignalP"/>
    </source>
</evidence>
<gene>
    <name evidence="2" type="ORF">BV898_09791</name>
</gene>
<dbReference type="InterPro" id="IPR028150">
    <property type="entry name" value="Lustrin_cystein"/>
</dbReference>
<evidence type="ECO:0000313" key="3">
    <source>
        <dbReference type="Proteomes" id="UP000192578"/>
    </source>
</evidence>
<reference evidence="3" key="1">
    <citation type="submission" date="2017-01" db="EMBL/GenBank/DDBJ databases">
        <title>Comparative genomics of anhydrobiosis in the tardigrade Hypsibius dujardini.</title>
        <authorList>
            <person name="Yoshida Y."/>
            <person name="Koutsovoulos G."/>
            <person name="Laetsch D."/>
            <person name="Stevens L."/>
            <person name="Kumar S."/>
            <person name="Horikawa D."/>
            <person name="Ishino K."/>
            <person name="Komine S."/>
            <person name="Tomita M."/>
            <person name="Blaxter M."/>
            <person name="Arakawa K."/>
        </authorList>
    </citation>
    <scope>NUCLEOTIDE SEQUENCE [LARGE SCALE GENOMIC DNA]</scope>
    <source>
        <strain evidence="3">Z151</strain>
    </source>
</reference>
<dbReference type="AlphaFoldDB" id="A0A1W0WLE6"/>
<dbReference type="OrthoDB" id="6022531at2759"/>
<keyword evidence="3" id="KW-1185">Reference proteome</keyword>
<organism evidence="2 3">
    <name type="scientific">Hypsibius exemplaris</name>
    <name type="common">Freshwater tardigrade</name>
    <dbReference type="NCBI Taxonomy" id="2072580"/>
    <lineage>
        <taxon>Eukaryota</taxon>
        <taxon>Metazoa</taxon>
        <taxon>Ecdysozoa</taxon>
        <taxon>Tardigrada</taxon>
        <taxon>Eutardigrada</taxon>
        <taxon>Parachela</taxon>
        <taxon>Hypsibioidea</taxon>
        <taxon>Hypsibiidae</taxon>
        <taxon>Hypsibius</taxon>
    </lineage>
</organism>
<proteinExistence type="predicted"/>
<feature type="chain" id="PRO_5012054269" description="Single domain-containing protein" evidence="1">
    <location>
        <begin position="29"/>
        <end position="84"/>
    </location>
</feature>